<dbReference type="RefSeq" id="WP_305994422.1">
    <property type="nucleotide sequence ID" value="NZ_JAVAMP010000025.1"/>
</dbReference>
<evidence type="ECO:0000313" key="1">
    <source>
        <dbReference type="EMBL" id="MDP5277120.1"/>
    </source>
</evidence>
<dbReference type="InterPro" id="IPR016181">
    <property type="entry name" value="Acyl_CoA_acyltransferase"/>
</dbReference>
<dbReference type="Proteomes" id="UP001231941">
    <property type="component" value="Unassembled WGS sequence"/>
</dbReference>
<comment type="caution">
    <text evidence="1">The sequence shown here is derived from an EMBL/GenBank/DDBJ whole genome shotgun (WGS) entry which is preliminary data.</text>
</comment>
<gene>
    <name evidence="1" type="ORF">Q5Y73_23775</name>
</gene>
<reference evidence="1 2" key="1">
    <citation type="submission" date="2023-08" db="EMBL/GenBank/DDBJ databases">
        <authorList>
            <person name="Park J.-S."/>
        </authorList>
    </citation>
    <scope>NUCLEOTIDE SEQUENCE [LARGE SCALE GENOMIC DNA]</scope>
    <source>
        <strain evidence="1 2">2205SS18-9</strain>
    </source>
</reference>
<protein>
    <submittedName>
        <fullName evidence="1">Peptidogalycan biosysnthesis protein</fullName>
    </submittedName>
</protein>
<sequence>MSLEIIVYNSLKEINWGDLSVNRSVFQAWEWYQSSNSIGELEIIVIKKNTIPIAVLPIYILKDKGYYYHNPKDIFCGERERKLFNNQLFRRFEKILDKEWFPCAVTVSPYGYRGGLIHSTKLNDDVYEKIIEVIDNVCIKHKVKLISHYYLNEDDDDKWIKKLYIHDYNVINTGADCNIDITWRSMDEYYSYLGSRGRKMRSFSKNMKKKADVRWEIIDQFDFSPNNKRKMDSIIQLFIKTSLKYNDVSPSFHFFQNLFKNESLEKLIMIGVNTSGIIQSSLFCFVKESIFYPKFFGSLTSDDYFYLGGPWLIETAIRKKFKRIEMGGGSHQAKLQRGGKLRLLYSAVKVYDFDDEFLLNTYLKQYHMTKLNYFCNMAEKYHKDHSSVNALEIIK</sequence>
<name>A0ABT9J662_9BACL</name>
<organism evidence="1 2">
    <name type="scientific">Chengkuizengella axinellae</name>
    <dbReference type="NCBI Taxonomy" id="3064388"/>
    <lineage>
        <taxon>Bacteria</taxon>
        <taxon>Bacillati</taxon>
        <taxon>Bacillota</taxon>
        <taxon>Bacilli</taxon>
        <taxon>Bacillales</taxon>
        <taxon>Paenibacillaceae</taxon>
        <taxon>Chengkuizengella</taxon>
    </lineage>
</organism>
<accession>A0ABT9J662</accession>
<dbReference type="SUPFAM" id="SSF55729">
    <property type="entry name" value="Acyl-CoA N-acyltransferases (Nat)"/>
    <property type="match status" value="1"/>
</dbReference>
<evidence type="ECO:0000313" key="2">
    <source>
        <dbReference type="Proteomes" id="UP001231941"/>
    </source>
</evidence>
<dbReference type="EMBL" id="JAVAMP010000025">
    <property type="protein sequence ID" value="MDP5277120.1"/>
    <property type="molecule type" value="Genomic_DNA"/>
</dbReference>
<keyword evidence="2" id="KW-1185">Reference proteome</keyword>
<proteinExistence type="predicted"/>